<organism evidence="10 11">
    <name type="scientific">Ciona savignyi</name>
    <name type="common">Pacific transparent sea squirt</name>
    <dbReference type="NCBI Taxonomy" id="51511"/>
    <lineage>
        <taxon>Eukaryota</taxon>
        <taxon>Metazoa</taxon>
        <taxon>Chordata</taxon>
        <taxon>Tunicata</taxon>
        <taxon>Ascidiacea</taxon>
        <taxon>Phlebobranchia</taxon>
        <taxon>Cionidae</taxon>
        <taxon>Ciona</taxon>
    </lineage>
</organism>
<dbReference type="Gene3D" id="1.20.1250.20">
    <property type="entry name" value="MFS general substrate transporter like domains"/>
    <property type="match status" value="1"/>
</dbReference>
<comment type="similarity">
    <text evidence="2 8">Belongs to the organo anion transporter (TC 2.A.60) family.</text>
</comment>
<feature type="transmembrane region" description="Helical" evidence="8">
    <location>
        <begin position="598"/>
        <end position="621"/>
    </location>
</feature>
<evidence type="ECO:0000256" key="3">
    <source>
        <dbReference type="ARBA" id="ARBA00022475"/>
    </source>
</evidence>
<reference evidence="11" key="1">
    <citation type="submission" date="2003-08" db="EMBL/GenBank/DDBJ databases">
        <authorList>
            <person name="Birren B."/>
            <person name="Nusbaum C."/>
            <person name="Abebe A."/>
            <person name="Abouelleil A."/>
            <person name="Adekoya E."/>
            <person name="Ait-zahra M."/>
            <person name="Allen N."/>
            <person name="Allen T."/>
            <person name="An P."/>
            <person name="Anderson M."/>
            <person name="Anderson S."/>
            <person name="Arachchi H."/>
            <person name="Armbruster J."/>
            <person name="Bachantsang P."/>
            <person name="Baldwin J."/>
            <person name="Barry A."/>
            <person name="Bayul T."/>
            <person name="Blitshsteyn B."/>
            <person name="Bloom T."/>
            <person name="Blye J."/>
            <person name="Boguslavskiy L."/>
            <person name="Borowsky M."/>
            <person name="Boukhgalter B."/>
            <person name="Brunache A."/>
            <person name="Butler J."/>
            <person name="Calixte N."/>
            <person name="Calvo S."/>
            <person name="Camarata J."/>
            <person name="Campo K."/>
            <person name="Chang J."/>
            <person name="Cheshatsang Y."/>
            <person name="Citroen M."/>
            <person name="Collymore A."/>
            <person name="Considine T."/>
            <person name="Cook A."/>
            <person name="Cooke P."/>
            <person name="Corum B."/>
            <person name="Cuomo C."/>
            <person name="David R."/>
            <person name="Dawoe T."/>
            <person name="Degray S."/>
            <person name="Dodge S."/>
            <person name="Dooley K."/>
            <person name="Dorje P."/>
            <person name="Dorjee K."/>
            <person name="Dorris L."/>
            <person name="Duffey N."/>
            <person name="Dupes A."/>
            <person name="Elkins T."/>
            <person name="Engels R."/>
            <person name="Erickson J."/>
            <person name="Farina A."/>
            <person name="Faro S."/>
            <person name="Ferreira P."/>
            <person name="Fischer H."/>
            <person name="Fitzgerald M."/>
            <person name="Foley K."/>
            <person name="Gage D."/>
            <person name="Galagan J."/>
            <person name="Gearin G."/>
            <person name="Gnerre S."/>
            <person name="Gnirke A."/>
            <person name="Goyette A."/>
            <person name="Graham J."/>
            <person name="Grandbois E."/>
            <person name="Gyaltsen K."/>
            <person name="Hafez N."/>
            <person name="Hagopian D."/>
            <person name="Hagos B."/>
            <person name="Hall J."/>
            <person name="Hatcher B."/>
            <person name="Heller A."/>
            <person name="Higgins H."/>
            <person name="Honan T."/>
            <person name="Horn A."/>
            <person name="Houde N."/>
            <person name="Hughes L."/>
            <person name="Hulme W."/>
            <person name="Husby E."/>
            <person name="Iliev I."/>
            <person name="Jaffe D."/>
            <person name="Jones C."/>
            <person name="Kamal M."/>
            <person name="Kamat A."/>
            <person name="Kamvysselis M."/>
            <person name="Karlsson E."/>
            <person name="Kells C."/>
            <person name="Kieu A."/>
            <person name="Kisner P."/>
            <person name="Kodira C."/>
            <person name="Kulbokas E."/>
            <person name="Labutti K."/>
            <person name="Lama D."/>
            <person name="Landers T."/>
            <person name="Leger J."/>
            <person name="Levine S."/>
            <person name="Lewis D."/>
            <person name="Lewis T."/>
            <person name="Lindblad-toh K."/>
            <person name="Liu X."/>
            <person name="Lokyitsang T."/>
            <person name="Lokyitsang Y."/>
            <person name="Lucien O."/>
            <person name="Lui A."/>
            <person name="Ma L.J."/>
            <person name="Mabbitt R."/>
            <person name="Macdonald J."/>
            <person name="Maclean C."/>
            <person name="Major J."/>
            <person name="Manning J."/>
            <person name="Marabella R."/>
            <person name="Maru K."/>
            <person name="Matthews C."/>
            <person name="Mauceli E."/>
            <person name="Mccarthy M."/>
            <person name="Mcdonough S."/>
            <person name="Mcghee T."/>
            <person name="Meldrim J."/>
            <person name="Meneus L."/>
            <person name="Mesirov J."/>
            <person name="Mihalev A."/>
            <person name="Mihova T."/>
            <person name="Mikkelsen T."/>
            <person name="Mlenga V."/>
            <person name="Moru K."/>
            <person name="Mozes J."/>
            <person name="Mulrain L."/>
            <person name="Munson G."/>
            <person name="Naylor J."/>
            <person name="Newes C."/>
            <person name="Nguyen C."/>
            <person name="Nguyen N."/>
            <person name="Nguyen T."/>
            <person name="Nicol R."/>
            <person name="Nielsen C."/>
            <person name="Nizzari M."/>
            <person name="Norbu C."/>
            <person name="Norbu N."/>
            <person name="O'donnell P."/>
            <person name="Okoawo O."/>
            <person name="O'leary S."/>
            <person name="Omotosho B."/>
            <person name="O'neill K."/>
            <person name="Osman S."/>
            <person name="Parker S."/>
            <person name="Perrin D."/>
            <person name="Phunkhang P."/>
            <person name="Piqani B."/>
            <person name="Purcell S."/>
            <person name="Rachupka T."/>
            <person name="Ramasamy U."/>
            <person name="Rameau R."/>
            <person name="Ray V."/>
            <person name="Raymond C."/>
            <person name="Retta R."/>
            <person name="Richardson S."/>
            <person name="Rise C."/>
            <person name="Rodriguez J."/>
            <person name="Rogers J."/>
            <person name="Rogov P."/>
            <person name="Rutman M."/>
            <person name="Schupbach R."/>
            <person name="Seaman C."/>
            <person name="Settipalli S."/>
            <person name="Sharpe T."/>
            <person name="Sheridan J."/>
            <person name="Sherpa N."/>
            <person name="Shi J."/>
            <person name="Smirnov S."/>
            <person name="Smith C."/>
            <person name="Sougnez C."/>
            <person name="Spencer B."/>
            <person name="Stalker J."/>
            <person name="Stange-thomann N."/>
            <person name="Stavropoulos S."/>
            <person name="Stetson K."/>
            <person name="Stone C."/>
            <person name="Stone S."/>
            <person name="Stubbs M."/>
            <person name="Talamas J."/>
            <person name="Tchuinga P."/>
            <person name="Tenzing P."/>
            <person name="Tesfaye S."/>
            <person name="Theodore J."/>
            <person name="Thoulutsang Y."/>
            <person name="Topham K."/>
            <person name="Towey S."/>
            <person name="Tsamla T."/>
            <person name="Tsomo N."/>
            <person name="Vallee D."/>
            <person name="Vassiliev H."/>
            <person name="Venkataraman V."/>
            <person name="Vinson J."/>
            <person name="Vo A."/>
            <person name="Wade C."/>
            <person name="Wang S."/>
            <person name="Wangchuk T."/>
            <person name="Wangdi T."/>
            <person name="Whittaker C."/>
            <person name="Wilkinson J."/>
            <person name="Wu Y."/>
            <person name="Wyman D."/>
            <person name="Yadav S."/>
            <person name="Yang S."/>
            <person name="Yang X."/>
            <person name="Yeager S."/>
            <person name="Yee E."/>
            <person name="Young G."/>
            <person name="Zainoun J."/>
            <person name="Zembeck L."/>
            <person name="Zimmer A."/>
            <person name="Zody M."/>
            <person name="Lander E."/>
        </authorList>
    </citation>
    <scope>NUCLEOTIDE SEQUENCE [LARGE SCALE GENOMIC DNA]</scope>
</reference>
<dbReference type="GeneTree" id="ENSGT01150000286901"/>
<dbReference type="SUPFAM" id="SSF103473">
    <property type="entry name" value="MFS general substrate transporter"/>
    <property type="match status" value="2"/>
</dbReference>
<dbReference type="PANTHER" id="PTHR11388:SF157">
    <property type="entry name" value="SOLUTE CARRIER ORGANIC ANION TRANSPORTER FAMILY MEMBER 2A1-LIKE"/>
    <property type="match status" value="1"/>
</dbReference>
<evidence type="ECO:0000313" key="10">
    <source>
        <dbReference type="Ensembl" id="ENSCSAVP00000006297.1"/>
    </source>
</evidence>
<feature type="transmembrane region" description="Helical" evidence="8">
    <location>
        <begin position="507"/>
        <end position="531"/>
    </location>
</feature>
<evidence type="ECO:0000313" key="11">
    <source>
        <dbReference type="Proteomes" id="UP000007875"/>
    </source>
</evidence>
<keyword evidence="8" id="KW-0406">Ion transport</keyword>
<keyword evidence="6 8" id="KW-0472">Membrane</keyword>
<dbReference type="PROSITE" id="PS51465">
    <property type="entry name" value="KAZAL_2"/>
    <property type="match status" value="1"/>
</dbReference>
<feature type="transmembrane region" description="Helical" evidence="8">
    <location>
        <begin position="130"/>
        <end position="146"/>
    </location>
</feature>
<evidence type="ECO:0000256" key="2">
    <source>
        <dbReference type="ARBA" id="ARBA00009657"/>
    </source>
</evidence>
<evidence type="ECO:0000256" key="8">
    <source>
        <dbReference type="RuleBase" id="RU362056"/>
    </source>
</evidence>
<keyword evidence="5 8" id="KW-1133">Transmembrane helix</keyword>
<comment type="subcellular location">
    <subcellularLocation>
        <location evidence="1 8">Cell membrane</location>
        <topology evidence="1 8">Multi-pass membrane protein</topology>
    </subcellularLocation>
</comment>
<feature type="transmembrane region" description="Helical" evidence="8">
    <location>
        <begin position="386"/>
        <end position="406"/>
    </location>
</feature>
<feature type="transmembrane region" description="Helical" evidence="8">
    <location>
        <begin position="167"/>
        <end position="195"/>
    </location>
</feature>
<comment type="caution">
    <text evidence="8">Lacks conserved residue(s) required for the propagation of feature annotation.</text>
</comment>
<feature type="transmembrane region" description="Helical" evidence="8">
    <location>
        <begin position="62"/>
        <end position="83"/>
    </location>
</feature>
<evidence type="ECO:0000256" key="1">
    <source>
        <dbReference type="ARBA" id="ARBA00004651"/>
    </source>
</evidence>
<feature type="domain" description="Kazal-like" evidence="9">
    <location>
        <begin position="430"/>
        <end position="482"/>
    </location>
</feature>
<feature type="transmembrane region" description="Helical" evidence="8">
    <location>
        <begin position="353"/>
        <end position="374"/>
    </location>
</feature>
<keyword evidence="3" id="KW-1003">Cell membrane</keyword>
<dbReference type="InterPro" id="IPR036058">
    <property type="entry name" value="Kazal_dom_sf"/>
</dbReference>
<sequence length="641" mass="70134">LFELLHQVLAGTYSRSVLSSIERRFELPSTISAVVSSSYQIGNLTVMALVSYLGSKVNRPRFLAAGSLLLFIGYILVVLPQFLGDLYVFADLSTTSTSNHSQTFTCTEVAEITPHSTSCEMEEEKANSNMYIFIIVGMMVCGIGGAPTQPLGLSYVDDHASEHNSALYIGIITTITLVGPALGYLMGSFCLKIWVDFGRVDLDSITIDPKHQSWVGAWWLGFIVCIVVIAIASFPLWFFPKHLEKPEEKTKESNCYSRLRLFGAEKTVLDTLLYGKQMIVIKKNCSLKLKKRPFGLVFRSWGLGAAFARLFKNPQYICVLVIFTSIGFKIAGLGTFVVKYLEVAFGKSASQSSFLIGAINLPFLIIGTLLGSVIIKRWKLQKLGMVRLCICGFVLSFACMIPSFFIGCDTIAHAGLTVPYPTSAETEIADGVESTCNSMCHCDQNTYIPVCGPANITYLSPCHAGCTDTSSESGKNEYTSCSCLGANGTSQSVTIGRCFVSNCEESVWGVIVSKSLSNFFSGMCITAIMILKMRTVLPQDKSFGIGIGLLVYRVLAAIPGPIAFGALIDSSCLFWSQNPCSNRSYCTVYDNHKYRRGFIGLVLIAQIASIVAAIVLHSLVVKEQGKYTFKQEHKVEDLNCE</sequence>
<dbReference type="Proteomes" id="UP000007875">
    <property type="component" value="Unassembled WGS sequence"/>
</dbReference>
<dbReference type="PANTHER" id="PTHR11388">
    <property type="entry name" value="ORGANIC ANION TRANSPORTER"/>
    <property type="match status" value="1"/>
</dbReference>
<dbReference type="GO" id="GO:0006811">
    <property type="term" value="P:monoatomic ion transport"/>
    <property type="evidence" value="ECO:0007669"/>
    <property type="project" value="UniProtKB-KW"/>
</dbReference>
<dbReference type="Ensembl" id="ENSCSAVT00000006376.1">
    <property type="protein sequence ID" value="ENSCSAVP00000006297.1"/>
    <property type="gene ID" value="ENSCSAVG00000003771.1"/>
</dbReference>
<dbReference type="Pfam" id="PF03137">
    <property type="entry name" value="OATP"/>
    <property type="match status" value="1"/>
</dbReference>
<feature type="transmembrane region" description="Helical" evidence="8">
    <location>
        <begin position="30"/>
        <end position="50"/>
    </location>
</feature>
<dbReference type="GO" id="GO:0015347">
    <property type="term" value="F:sodium-independent organic anion transmembrane transporter activity"/>
    <property type="evidence" value="ECO:0007669"/>
    <property type="project" value="TreeGrafter"/>
</dbReference>
<accession>H2YLU5</accession>
<proteinExistence type="inferred from homology"/>
<feature type="transmembrane region" description="Helical" evidence="8">
    <location>
        <begin position="215"/>
        <end position="239"/>
    </location>
</feature>
<evidence type="ECO:0000256" key="6">
    <source>
        <dbReference type="ARBA" id="ARBA00023136"/>
    </source>
</evidence>
<dbReference type="AlphaFoldDB" id="H2YLU5"/>
<evidence type="ECO:0000256" key="7">
    <source>
        <dbReference type="ARBA" id="ARBA00023157"/>
    </source>
</evidence>
<evidence type="ECO:0000256" key="4">
    <source>
        <dbReference type="ARBA" id="ARBA00022692"/>
    </source>
</evidence>
<keyword evidence="8" id="KW-0813">Transport</keyword>
<reference evidence="10" key="3">
    <citation type="submission" date="2025-09" db="UniProtKB">
        <authorList>
            <consortium name="Ensembl"/>
        </authorList>
    </citation>
    <scope>IDENTIFICATION</scope>
</reference>
<evidence type="ECO:0000256" key="5">
    <source>
        <dbReference type="ARBA" id="ARBA00022989"/>
    </source>
</evidence>
<protein>
    <recommendedName>
        <fullName evidence="8">Solute carrier organic anion transporter family member</fullName>
    </recommendedName>
</protein>
<keyword evidence="11" id="KW-1185">Reference proteome</keyword>
<name>H2YLU5_CIOSA</name>
<dbReference type="InterPro" id="IPR036259">
    <property type="entry name" value="MFS_trans_sf"/>
</dbReference>
<dbReference type="NCBIfam" id="TIGR00805">
    <property type="entry name" value="oat"/>
    <property type="match status" value="1"/>
</dbReference>
<keyword evidence="7" id="KW-1015">Disulfide bond</keyword>
<feature type="transmembrane region" description="Helical" evidence="8">
    <location>
        <begin position="316"/>
        <end position="341"/>
    </location>
</feature>
<dbReference type="STRING" id="51511.ENSCSAVP00000006297"/>
<dbReference type="SUPFAM" id="SSF100895">
    <property type="entry name" value="Kazal-type serine protease inhibitors"/>
    <property type="match status" value="1"/>
</dbReference>
<dbReference type="GO" id="GO:0043252">
    <property type="term" value="P:sodium-independent organic anion transport"/>
    <property type="evidence" value="ECO:0007669"/>
    <property type="project" value="TreeGrafter"/>
</dbReference>
<dbReference type="InterPro" id="IPR002350">
    <property type="entry name" value="Kazal_dom"/>
</dbReference>
<feature type="transmembrane region" description="Helical" evidence="8">
    <location>
        <begin position="543"/>
        <end position="568"/>
    </location>
</feature>
<dbReference type="InParanoid" id="H2YLU5"/>
<dbReference type="CDD" id="cd17336">
    <property type="entry name" value="MFS_SLCO_OATP"/>
    <property type="match status" value="1"/>
</dbReference>
<keyword evidence="4 8" id="KW-0812">Transmembrane</keyword>
<dbReference type="Pfam" id="PF07648">
    <property type="entry name" value="Kazal_2"/>
    <property type="match status" value="1"/>
</dbReference>
<reference evidence="10" key="2">
    <citation type="submission" date="2025-08" db="UniProtKB">
        <authorList>
            <consortium name="Ensembl"/>
        </authorList>
    </citation>
    <scope>IDENTIFICATION</scope>
</reference>
<evidence type="ECO:0000259" key="9">
    <source>
        <dbReference type="PROSITE" id="PS51465"/>
    </source>
</evidence>
<dbReference type="eggNOG" id="KOG3626">
    <property type="taxonomic scope" value="Eukaryota"/>
</dbReference>
<dbReference type="GO" id="GO:0016323">
    <property type="term" value="C:basolateral plasma membrane"/>
    <property type="evidence" value="ECO:0007669"/>
    <property type="project" value="TreeGrafter"/>
</dbReference>
<dbReference type="InterPro" id="IPR004156">
    <property type="entry name" value="OATP"/>
</dbReference>